<dbReference type="InterPro" id="IPR001919">
    <property type="entry name" value="CBD2"/>
</dbReference>
<dbReference type="GO" id="GO:0016020">
    <property type="term" value="C:membrane"/>
    <property type="evidence" value="ECO:0007669"/>
    <property type="project" value="TreeGrafter"/>
</dbReference>
<dbReference type="PANTHER" id="PTHR10587:SF133">
    <property type="entry name" value="CHITIN DEACETYLASE 1-RELATED"/>
    <property type="match status" value="1"/>
</dbReference>
<dbReference type="GO" id="GO:0030247">
    <property type="term" value="F:polysaccharide binding"/>
    <property type="evidence" value="ECO:0007669"/>
    <property type="project" value="UniProtKB-UniRule"/>
</dbReference>
<dbReference type="PROSITE" id="PS51173">
    <property type="entry name" value="CBM2"/>
    <property type="match status" value="1"/>
</dbReference>
<keyword evidence="1" id="KW-0479">Metal-binding</keyword>
<dbReference type="InterPro" id="IPR002509">
    <property type="entry name" value="NODB_dom"/>
</dbReference>
<evidence type="ECO:0000256" key="2">
    <source>
        <dbReference type="ARBA" id="ARBA00022801"/>
    </source>
</evidence>
<name>A0A399G938_9ACTN</name>
<evidence type="ECO:0000256" key="3">
    <source>
        <dbReference type="SAM" id="MobiDB-lite"/>
    </source>
</evidence>
<dbReference type="SUPFAM" id="SSF88713">
    <property type="entry name" value="Glycoside hydrolase/deacetylase"/>
    <property type="match status" value="1"/>
</dbReference>
<dbReference type="GO" id="GO:0046872">
    <property type="term" value="F:metal ion binding"/>
    <property type="evidence" value="ECO:0007669"/>
    <property type="project" value="UniProtKB-KW"/>
</dbReference>
<dbReference type="KEGG" id="thao:NI17_017080"/>
<protein>
    <submittedName>
        <fullName evidence="5">Polysaccharide deacetylase family protein</fullName>
    </submittedName>
</protein>
<dbReference type="RefSeq" id="WP_068688105.1">
    <property type="nucleotide sequence ID" value="NZ_CP063196.1"/>
</dbReference>
<dbReference type="InterPro" id="IPR008965">
    <property type="entry name" value="CBM2/CBM3_carb-bd_dom_sf"/>
</dbReference>
<evidence type="ECO:0000256" key="4">
    <source>
        <dbReference type="SAM" id="SignalP"/>
    </source>
</evidence>
<sequence length="361" mass="38523">MTTTPGRPRIRSRLLAALFTIGFVFCAATPAQADPVTADIVDSTGRDGRTVALTFDDGPDPEDTPALLSVLSRHQVKAVFCLWGEHVRQYPEIVRQIVAEGHTLCNHSMRHDDLGAWSAEDIRADLQATSAAIREAVPNARIPYFRAPYGSWGQTPQVAAELGMQPLGWKMDVADWEPPGTEELVRRLVEGVTPGAVVLLHDGGGDRSQTVQAVDQIIPRWKAEGWTFTLPAGPGGTTDPTDPPTDPTDPPTDPPGNGGPCDVDYTVVNDWGNGMQGSITISNTGSSPINDWTLRFTLSGVTISNGWNGDWSQSGSQITVNAPSWNPTIQPGQSTQLGFAASKSGSTSPPDQFILNGTACS</sequence>
<dbReference type="CDD" id="cd10917">
    <property type="entry name" value="CE4_NodB_like_6s_7s"/>
    <property type="match status" value="1"/>
</dbReference>
<dbReference type="PROSITE" id="PS51677">
    <property type="entry name" value="NODB"/>
    <property type="match status" value="1"/>
</dbReference>
<dbReference type="Proteomes" id="UP000265719">
    <property type="component" value="Chromosome"/>
</dbReference>
<dbReference type="Gene3D" id="2.60.40.290">
    <property type="match status" value="1"/>
</dbReference>
<feature type="compositionally biased region" description="Pro residues" evidence="3">
    <location>
        <begin position="241"/>
        <end position="254"/>
    </location>
</feature>
<dbReference type="GO" id="GO:0016810">
    <property type="term" value="F:hydrolase activity, acting on carbon-nitrogen (but not peptide) bonds"/>
    <property type="evidence" value="ECO:0007669"/>
    <property type="project" value="InterPro"/>
</dbReference>
<evidence type="ECO:0000313" key="5">
    <source>
        <dbReference type="EMBL" id="UOE18522.1"/>
    </source>
</evidence>
<dbReference type="GO" id="GO:0004553">
    <property type="term" value="F:hydrolase activity, hydrolyzing O-glycosyl compounds"/>
    <property type="evidence" value="ECO:0007669"/>
    <property type="project" value="InterPro"/>
</dbReference>
<dbReference type="GO" id="GO:0005975">
    <property type="term" value="P:carbohydrate metabolic process"/>
    <property type="evidence" value="ECO:0007669"/>
    <property type="project" value="InterPro"/>
</dbReference>
<proteinExistence type="predicted"/>
<gene>
    <name evidence="5" type="ORF">NI17_017080</name>
</gene>
<dbReference type="EMBL" id="CP063196">
    <property type="protein sequence ID" value="UOE18522.1"/>
    <property type="molecule type" value="Genomic_DNA"/>
</dbReference>
<dbReference type="AlphaFoldDB" id="A0A399G938"/>
<feature type="region of interest" description="Disordered" evidence="3">
    <location>
        <begin position="227"/>
        <end position="262"/>
    </location>
</feature>
<keyword evidence="2" id="KW-0378">Hydrolase</keyword>
<dbReference type="SUPFAM" id="SSF49384">
    <property type="entry name" value="Carbohydrate-binding domain"/>
    <property type="match status" value="1"/>
</dbReference>
<organism evidence="5 6">
    <name type="scientific">Thermobifida halotolerans</name>
    <dbReference type="NCBI Taxonomy" id="483545"/>
    <lineage>
        <taxon>Bacteria</taxon>
        <taxon>Bacillati</taxon>
        <taxon>Actinomycetota</taxon>
        <taxon>Actinomycetes</taxon>
        <taxon>Streptosporangiales</taxon>
        <taxon>Nocardiopsidaceae</taxon>
        <taxon>Thermobifida</taxon>
    </lineage>
</organism>
<accession>A0A399G938</accession>
<keyword evidence="6" id="KW-1185">Reference proteome</keyword>
<dbReference type="InterPro" id="IPR050248">
    <property type="entry name" value="Polysacc_deacetylase_ArnD"/>
</dbReference>
<feature type="chain" id="PRO_5043310317" evidence="4">
    <location>
        <begin position="34"/>
        <end position="361"/>
    </location>
</feature>
<evidence type="ECO:0000313" key="6">
    <source>
        <dbReference type="Proteomes" id="UP000265719"/>
    </source>
</evidence>
<dbReference type="Pfam" id="PF01522">
    <property type="entry name" value="Polysacc_deac_1"/>
    <property type="match status" value="1"/>
</dbReference>
<keyword evidence="4" id="KW-0732">Signal</keyword>
<dbReference type="SMART" id="SM00637">
    <property type="entry name" value="CBD_II"/>
    <property type="match status" value="1"/>
</dbReference>
<dbReference type="OrthoDB" id="3521160at2"/>
<dbReference type="Pfam" id="PF00553">
    <property type="entry name" value="CBM_2"/>
    <property type="match status" value="1"/>
</dbReference>
<reference evidence="5" key="1">
    <citation type="submission" date="2020-10" db="EMBL/GenBank/DDBJ databases">
        <title>De novo genome project of the cellulose decomposer Thermobifida halotolerans type strain.</title>
        <authorList>
            <person name="Nagy I."/>
            <person name="Horvath B."/>
            <person name="Kukolya J."/>
            <person name="Nagy I."/>
            <person name="Orsini M."/>
        </authorList>
    </citation>
    <scope>NUCLEOTIDE SEQUENCE</scope>
    <source>
        <strain evidence="5">DSM 44931</strain>
    </source>
</reference>
<dbReference type="Gene3D" id="3.20.20.370">
    <property type="entry name" value="Glycoside hydrolase/deacetylase"/>
    <property type="match status" value="1"/>
</dbReference>
<dbReference type="PANTHER" id="PTHR10587">
    <property type="entry name" value="GLYCOSYL TRANSFERASE-RELATED"/>
    <property type="match status" value="1"/>
</dbReference>
<feature type="signal peptide" evidence="4">
    <location>
        <begin position="1"/>
        <end position="33"/>
    </location>
</feature>
<dbReference type="InterPro" id="IPR012291">
    <property type="entry name" value="CBM2_carb-bd_dom_sf"/>
</dbReference>
<dbReference type="InterPro" id="IPR011330">
    <property type="entry name" value="Glyco_hydro/deAcase_b/a-brl"/>
</dbReference>
<evidence type="ECO:0000256" key="1">
    <source>
        <dbReference type="ARBA" id="ARBA00022723"/>
    </source>
</evidence>